<dbReference type="OrthoDB" id="28748at2759"/>
<keyword evidence="9" id="KW-0325">Glycoprotein</keyword>
<keyword evidence="6" id="KW-0256">Endoplasmic reticulum</keyword>
<evidence type="ECO:0000256" key="3">
    <source>
        <dbReference type="ARBA" id="ARBA00005316"/>
    </source>
</evidence>
<keyword evidence="7 10" id="KW-1133">Transmembrane helix</keyword>
<keyword evidence="12" id="KW-1185">Reference proteome</keyword>
<keyword evidence="8 10" id="KW-0472">Membrane</keyword>
<accession>A0A2R6NSP6</accession>
<dbReference type="STRING" id="98765.A0A2R6NSP6"/>
<evidence type="ECO:0000313" key="12">
    <source>
        <dbReference type="Proteomes" id="UP000186601"/>
    </source>
</evidence>
<organism evidence="11 12">
    <name type="scientific">Hermanssonia centrifuga</name>
    <dbReference type="NCBI Taxonomy" id="98765"/>
    <lineage>
        <taxon>Eukaryota</taxon>
        <taxon>Fungi</taxon>
        <taxon>Dikarya</taxon>
        <taxon>Basidiomycota</taxon>
        <taxon>Agaricomycotina</taxon>
        <taxon>Agaricomycetes</taxon>
        <taxon>Polyporales</taxon>
        <taxon>Meruliaceae</taxon>
        <taxon>Hermanssonia</taxon>
    </lineage>
</organism>
<dbReference type="AlphaFoldDB" id="A0A2R6NSP6"/>
<dbReference type="EMBL" id="MLYV02000871">
    <property type="protein sequence ID" value="PSR75952.1"/>
    <property type="molecule type" value="Genomic_DNA"/>
</dbReference>
<protein>
    <recommendedName>
        <fullName evidence="13">GPI transamidase component PIG-S</fullName>
    </recommendedName>
</protein>
<dbReference type="PANTHER" id="PTHR21072:SF13">
    <property type="entry name" value="GPI TRANSAMIDASE COMPONENT PIG-S"/>
    <property type="match status" value="1"/>
</dbReference>
<evidence type="ECO:0000256" key="1">
    <source>
        <dbReference type="ARBA" id="ARBA00004477"/>
    </source>
</evidence>
<proteinExistence type="inferred from homology"/>
<evidence type="ECO:0000313" key="11">
    <source>
        <dbReference type="EMBL" id="PSR75952.1"/>
    </source>
</evidence>
<evidence type="ECO:0000256" key="2">
    <source>
        <dbReference type="ARBA" id="ARBA00004687"/>
    </source>
</evidence>
<evidence type="ECO:0000256" key="5">
    <source>
        <dbReference type="ARBA" id="ARBA00022692"/>
    </source>
</evidence>
<evidence type="ECO:0008006" key="13">
    <source>
        <dbReference type="Google" id="ProtNLM"/>
    </source>
</evidence>
<comment type="similarity">
    <text evidence="3">Belongs to the PIGS family.</text>
</comment>
<evidence type="ECO:0000256" key="8">
    <source>
        <dbReference type="ARBA" id="ARBA00023136"/>
    </source>
</evidence>
<feature type="transmembrane region" description="Helical" evidence="10">
    <location>
        <begin position="393"/>
        <end position="412"/>
    </location>
</feature>
<comment type="pathway">
    <text evidence="2">Glycolipid biosynthesis; glycosylphosphatidylinositol-anchor biosynthesis.</text>
</comment>
<evidence type="ECO:0000256" key="9">
    <source>
        <dbReference type="ARBA" id="ARBA00023180"/>
    </source>
</evidence>
<dbReference type="GO" id="GO:0042765">
    <property type="term" value="C:GPI-anchor transamidase complex"/>
    <property type="evidence" value="ECO:0007669"/>
    <property type="project" value="InterPro"/>
</dbReference>
<sequence>MQNPDAELPPNPSTLAFESVSTRRQIIASYWLIVILAIPLWWKTTSIDRLALPSSRVRSLEGKEVSRGRKAYATKRNTYTLQLKFPVHVNVASEVAEYSEAVLKKEFTEWMHEHAEIQGLQIGFDSVDTTGPGSYYINIREHATKALVHGRHLSIGTSNENEEASKSLIPLGIADTLWKLLLPSASQTSSEAHRIVKYSPRIRLAFTLLNEDAAAGVAAFSWDIQEAIRRSPTSSNAFLLPQWGGIVLLNRGSPHLSTHLLHSPFATFQQQLLSLLGVPNLPPSVNSNGSEPFTDWQLDALVRQRARENAANAKETLQSITALVHQIENMPVGQDVKGDVQNALGALDSVFLVAKSSSTLALQYSSEALSLASRAFFNPGMLALLYFPAEHKYAVYTPLFASVAAPLMAAVIRELMAWKKARKAAAAKRESVDKVKAD</sequence>
<dbReference type="Proteomes" id="UP000186601">
    <property type="component" value="Unassembled WGS sequence"/>
</dbReference>
<evidence type="ECO:0000256" key="10">
    <source>
        <dbReference type="SAM" id="Phobius"/>
    </source>
</evidence>
<evidence type="ECO:0000256" key="7">
    <source>
        <dbReference type="ARBA" id="ARBA00022989"/>
    </source>
</evidence>
<evidence type="ECO:0000256" key="4">
    <source>
        <dbReference type="ARBA" id="ARBA00022502"/>
    </source>
</evidence>
<dbReference type="PANTHER" id="PTHR21072">
    <property type="entry name" value="GPI TRANSAMIDASE COMPONENT PIG-S"/>
    <property type="match status" value="1"/>
</dbReference>
<reference evidence="11 12" key="1">
    <citation type="submission" date="2018-02" db="EMBL/GenBank/DDBJ databases">
        <title>Genome sequence of the basidiomycete white-rot fungus Phlebia centrifuga.</title>
        <authorList>
            <person name="Granchi Z."/>
            <person name="Peng M."/>
            <person name="de Vries R.P."/>
            <person name="Hilden K."/>
            <person name="Makela M.R."/>
            <person name="Grigoriev I."/>
            <person name="Riley R."/>
        </authorList>
    </citation>
    <scope>NUCLEOTIDE SEQUENCE [LARGE SCALE GENOMIC DNA]</scope>
    <source>
        <strain evidence="11 12">FBCC195</strain>
    </source>
</reference>
<dbReference type="GO" id="GO:0016255">
    <property type="term" value="P:attachment of GPI anchor to protein"/>
    <property type="evidence" value="ECO:0007669"/>
    <property type="project" value="InterPro"/>
</dbReference>
<keyword evidence="4" id="KW-0337">GPI-anchor biosynthesis</keyword>
<dbReference type="Pfam" id="PF10510">
    <property type="entry name" value="PIG-S"/>
    <property type="match status" value="2"/>
</dbReference>
<comment type="subcellular location">
    <subcellularLocation>
        <location evidence="1">Endoplasmic reticulum membrane</location>
        <topology evidence="1">Multi-pass membrane protein</topology>
    </subcellularLocation>
</comment>
<dbReference type="InterPro" id="IPR019540">
    <property type="entry name" value="PtdIno-glycan_biosynth_class_S"/>
</dbReference>
<gene>
    <name evidence="11" type="ORF">PHLCEN_2v8757</name>
</gene>
<dbReference type="GO" id="GO:0006506">
    <property type="term" value="P:GPI anchor biosynthetic process"/>
    <property type="evidence" value="ECO:0007669"/>
    <property type="project" value="UniProtKB-UniPathway"/>
</dbReference>
<comment type="caution">
    <text evidence="11">The sequence shown here is derived from an EMBL/GenBank/DDBJ whole genome shotgun (WGS) entry which is preliminary data.</text>
</comment>
<keyword evidence="5 10" id="KW-0812">Transmembrane</keyword>
<evidence type="ECO:0000256" key="6">
    <source>
        <dbReference type="ARBA" id="ARBA00022824"/>
    </source>
</evidence>
<dbReference type="UniPathway" id="UPA00196"/>
<name>A0A2R6NSP6_9APHY</name>